<accession>A0ABV7FHR5</accession>
<keyword evidence="3" id="KW-0812">Transmembrane</keyword>
<dbReference type="EMBL" id="JBHRTF010000015">
    <property type="protein sequence ID" value="MFC3117146.1"/>
    <property type="molecule type" value="Genomic_DNA"/>
</dbReference>
<dbReference type="InterPro" id="IPR029787">
    <property type="entry name" value="Nucleotide_cyclase"/>
</dbReference>
<name>A0ABV7FHR5_9GAMM</name>
<feature type="transmembrane region" description="Helical" evidence="3">
    <location>
        <begin position="69"/>
        <end position="86"/>
    </location>
</feature>
<dbReference type="CDD" id="cd01949">
    <property type="entry name" value="GGDEF"/>
    <property type="match status" value="1"/>
</dbReference>
<dbReference type="RefSeq" id="WP_378121148.1">
    <property type="nucleotide sequence ID" value="NZ_JBHRTF010000015.1"/>
</dbReference>
<proteinExistence type="predicted"/>
<comment type="catalytic activity">
    <reaction evidence="2">
        <text>2 GTP = 3',3'-c-di-GMP + 2 diphosphate</text>
        <dbReference type="Rhea" id="RHEA:24898"/>
        <dbReference type="ChEBI" id="CHEBI:33019"/>
        <dbReference type="ChEBI" id="CHEBI:37565"/>
        <dbReference type="ChEBI" id="CHEBI:58805"/>
        <dbReference type="EC" id="2.7.7.65"/>
    </reaction>
</comment>
<feature type="transmembrane region" description="Helical" evidence="3">
    <location>
        <begin position="37"/>
        <end position="57"/>
    </location>
</feature>
<keyword evidence="3" id="KW-0472">Membrane</keyword>
<evidence type="ECO:0000256" key="2">
    <source>
        <dbReference type="ARBA" id="ARBA00034247"/>
    </source>
</evidence>
<dbReference type="SMART" id="SM00267">
    <property type="entry name" value="GGDEF"/>
    <property type="match status" value="1"/>
</dbReference>
<keyword evidence="3" id="KW-1133">Transmembrane helix</keyword>
<dbReference type="InterPro" id="IPR050469">
    <property type="entry name" value="Diguanylate_Cyclase"/>
</dbReference>
<dbReference type="SUPFAM" id="SSF55073">
    <property type="entry name" value="Nucleotide cyclase"/>
    <property type="match status" value="1"/>
</dbReference>
<evidence type="ECO:0000256" key="1">
    <source>
        <dbReference type="ARBA" id="ARBA00012528"/>
    </source>
</evidence>
<gene>
    <name evidence="5" type="ORF">ACFODX_16380</name>
</gene>
<dbReference type="NCBIfam" id="TIGR00254">
    <property type="entry name" value="GGDEF"/>
    <property type="match status" value="1"/>
</dbReference>
<keyword evidence="6" id="KW-1185">Reference proteome</keyword>
<dbReference type="Proteomes" id="UP001595555">
    <property type="component" value="Unassembled WGS sequence"/>
</dbReference>
<evidence type="ECO:0000259" key="4">
    <source>
        <dbReference type="PROSITE" id="PS50887"/>
    </source>
</evidence>
<dbReference type="PANTHER" id="PTHR45138:SF9">
    <property type="entry name" value="DIGUANYLATE CYCLASE DGCM-RELATED"/>
    <property type="match status" value="1"/>
</dbReference>
<dbReference type="Pfam" id="PF00990">
    <property type="entry name" value="GGDEF"/>
    <property type="match status" value="1"/>
</dbReference>
<evidence type="ECO:0000313" key="5">
    <source>
        <dbReference type="EMBL" id="MFC3117146.1"/>
    </source>
</evidence>
<reference evidence="6" key="1">
    <citation type="journal article" date="2019" name="Int. J. Syst. Evol. Microbiol.">
        <title>The Global Catalogue of Microorganisms (GCM) 10K type strain sequencing project: providing services to taxonomists for standard genome sequencing and annotation.</title>
        <authorList>
            <consortium name="The Broad Institute Genomics Platform"/>
            <consortium name="The Broad Institute Genome Sequencing Center for Infectious Disease"/>
            <person name="Wu L."/>
            <person name="Ma J."/>
        </authorList>
    </citation>
    <scope>NUCLEOTIDE SEQUENCE [LARGE SCALE GENOMIC DNA]</scope>
    <source>
        <strain evidence="6">KCTC 52237</strain>
    </source>
</reference>
<feature type="transmembrane region" description="Helical" evidence="3">
    <location>
        <begin position="106"/>
        <end position="122"/>
    </location>
</feature>
<sequence>MLGLHKWKLLFLALAANMALVGSLISGEIKPAAQWNWLDIISEGGLALLALSWLLLILHSRPSGRVTQYLSLGLSAIFIAGLQDWLDEFIYFPDNALWDHWVESGFMPIGLILLTLGIYHWHKEQLLITEQLRKRERLFREHRGLDSTTNLSGATYLRQQLEYELNKNPQQNPLALVFIDIDNFSQINRHYGKREGDSLLHALGELLLLNIRHNDLLCRYAGDRFALLLPNTGRLMATSIANELSQAVRHFAFKSQQQQNSIFHSVSIGIAFSESANTEKDTAAKDPIVKNTIAKGSTTKDSAENLISRATQSLLQAKQIRDQQTRHAA</sequence>
<evidence type="ECO:0000313" key="6">
    <source>
        <dbReference type="Proteomes" id="UP001595555"/>
    </source>
</evidence>
<feature type="domain" description="GGDEF" evidence="4">
    <location>
        <begin position="172"/>
        <end position="312"/>
    </location>
</feature>
<dbReference type="PANTHER" id="PTHR45138">
    <property type="entry name" value="REGULATORY COMPONENTS OF SENSORY TRANSDUCTION SYSTEM"/>
    <property type="match status" value="1"/>
</dbReference>
<dbReference type="PROSITE" id="PS50887">
    <property type="entry name" value="GGDEF"/>
    <property type="match status" value="1"/>
</dbReference>
<dbReference type="EC" id="2.7.7.65" evidence="1"/>
<dbReference type="InterPro" id="IPR043128">
    <property type="entry name" value="Rev_trsase/Diguanyl_cyclase"/>
</dbReference>
<organism evidence="5 6">
    <name type="scientific">Cellvibrio fontiphilus</name>
    <dbReference type="NCBI Taxonomy" id="1815559"/>
    <lineage>
        <taxon>Bacteria</taxon>
        <taxon>Pseudomonadati</taxon>
        <taxon>Pseudomonadota</taxon>
        <taxon>Gammaproteobacteria</taxon>
        <taxon>Cellvibrionales</taxon>
        <taxon>Cellvibrionaceae</taxon>
        <taxon>Cellvibrio</taxon>
    </lineage>
</organism>
<evidence type="ECO:0000256" key="3">
    <source>
        <dbReference type="SAM" id="Phobius"/>
    </source>
</evidence>
<dbReference type="Gene3D" id="3.30.70.270">
    <property type="match status" value="1"/>
</dbReference>
<dbReference type="InterPro" id="IPR000160">
    <property type="entry name" value="GGDEF_dom"/>
</dbReference>
<comment type="caution">
    <text evidence="5">The sequence shown here is derived from an EMBL/GenBank/DDBJ whole genome shotgun (WGS) entry which is preliminary data.</text>
</comment>
<protein>
    <recommendedName>
        <fullName evidence="1">diguanylate cyclase</fullName>
        <ecNumber evidence="1">2.7.7.65</ecNumber>
    </recommendedName>
</protein>